<evidence type="ECO:0000313" key="2">
    <source>
        <dbReference type="Proteomes" id="UP000254794"/>
    </source>
</evidence>
<evidence type="ECO:0000313" key="1">
    <source>
        <dbReference type="EMBL" id="STX81660.1"/>
    </source>
</evidence>
<dbReference type="AlphaFoldDB" id="A0A378KBF1"/>
<name>A0A378KBF1_9GAMM</name>
<protein>
    <submittedName>
        <fullName evidence="1">Uncharacterized protein</fullName>
    </submittedName>
</protein>
<gene>
    <name evidence="1" type="ORF">NCTC13316_03535</name>
</gene>
<sequence length="67" mass="7375">MTKFLIIKKAKFSSGYEPTINSLSISDCLEKFNVSSFQFKMGSLLTEFASSLVSSISNRAGIETSKK</sequence>
<organism evidence="1 2">
    <name type="scientific">Legionella busanensis</name>
    <dbReference type="NCBI Taxonomy" id="190655"/>
    <lineage>
        <taxon>Bacteria</taxon>
        <taxon>Pseudomonadati</taxon>
        <taxon>Pseudomonadota</taxon>
        <taxon>Gammaproteobacteria</taxon>
        <taxon>Legionellales</taxon>
        <taxon>Legionellaceae</taxon>
        <taxon>Legionella</taxon>
    </lineage>
</organism>
<reference evidence="1 2" key="1">
    <citation type="submission" date="2018-06" db="EMBL/GenBank/DDBJ databases">
        <authorList>
            <consortium name="Pathogen Informatics"/>
            <person name="Doyle S."/>
        </authorList>
    </citation>
    <scope>NUCLEOTIDE SEQUENCE [LARGE SCALE GENOMIC DNA]</scope>
    <source>
        <strain evidence="1 2">NCTC13316</strain>
    </source>
</reference>
<proteinExistence type="predicted"/>
<dbReference type="EMBL" id="UGOD01000007">
    <property type="protein sequence ID" value="STX81660.1"/>
    <property type="molecule type" value="Genomic_DNA"/>
</dbReference>
<dbReference type="Proteomes" id="UP000254794">
    <property type="component" value="Unassembled WGS sequence"/>
</dbReference>
<accession>A0A378KBF1</accession>
<keyword evidence="2" id="KW-1185">Reference proteome</keyword>